<dbReference type="PANTHER" id="PTHR46652">
    <property type="entry name" value="LEUCINE-RICH REPEAT AND IQ DOMAIN-CONTAINING PROTEIN 1-RELATED"/>
    <property type="match status" value="1"/>
</dbReference>
<dbReference type="PROSITE" id="PS51450">
    <property type="entry name" value="LRR"/>
    <property type="match status" value="3"/>
</dbReference>
<evidence type="ECO:0000313" key="5">
    <source>
        <dbReference type="Proteomes" id="UP001642409"/>
    </source>
</evidence>
<dbReference type="EMBL" id="CAXDID020000008">
    <property type="protein sequence ID" value="CAL5977762.1"/>
    <property type="molecule type" value="Genomic_DNA"/>
</dbReference>
<gene>
    <name evidence="4" type="ORF">HINF_LOCUS4461</name>
    <name evidence="3" type="ORF">HINF_LOCUS6895</name>
</gene>
<keyword evidence="2" id="KW-0677">Repeat</keyword>
<sequence length="218" mass="25420">MESRLVDISDLSFLTNLTHLNIEGNMVENIQALQNLRQLSYLNLSGNKIESISSLSKLTNISQLILDHNMIIDISALCDLQQLSFVNLQHNQIVDCNVLKKLKQLKVLMVMYNFIQDPWIAPFMKREKKNILQFGLFFDKTELEEQRTPTREQISFSDKLASIFQFSNILQSNQYSNSTIKQKMKTFKVKVENTMKKLQGEQIQFTHITVQLFKKLNE</sequence>
<proteinExistence type="predicted"/>
<dbReference type="InterPro" id="IPR001611">
    <property type="entry name" value="Leu-rich_rpt"/>
</dbReference>
<evidence type="ECO:0000313" key="4">
    <source>
        <dbReference type="EMBL" id="CAL5977762.1"/>
    </source>
</evidence>
<dbReference type="InterPro" id="IPR032675">
    <property type="entry name" value="LRR_dom_sf"/>
</dbReference>
<dbReference type="Gene3D" id="3.80.10.10">
    <property type="entry name" value="Ribonuclease Inhibitor"/>
    <property type="match status" value="1"/>
</dbReference>
<dbReference type="Pfam" id="PF12799">
    <property type="entry name" value="LRR_4"/>
    <property type="match status" value="1"/>
</dbReference>
<name>A0AA86NGJ1_9EUKA</name>
<dbReference type="InterPro" id="IPR025875">
    <property type="entry name" value="Leu-rich_rpt_4"/>
</dbReference>
<comment type="caution">
    <text evidence="3">The sequence shown here is derived from an EMBL/GenBank/DDBJ whole genome shotgun (WGS) entry which is preliminary data.</text>
</comment>
<keyword evidence="5" id="KW-1185">Reference proteome</keyword>
<protein>
    <submittedName>
        <fullName evidence="3">Leucine-rich repeat domain-containing protein</fullName>
    </submittedName>
    <submittedName>
        <fullName evidence="4">Leucine-rich_repeat domain-containing protein</fullName>
    </submittedName>
</protein>
<reference evidence="4 5" key="2">
    <citation type="submission" date="2024-07" db="EMBL/GenBank/DDBJ databases">
        <authorList>
            <person name="Akdeniz Z."/>
        </authorList>
    </citation>
    <scope>NUCLEOTIDE SEQUENCE [LARGE SCALE GENOMIC DNA]</scope>
</reference>
<evidence type="ECO:0000256" key="2">
    <source>
        <dbReference type="ARBA" id="ARBA00022737"/>
    </source>
</evidence>
<dbReference type="InterPro" id="IPR050836">
    <property type="entry name" value="SDS22/Internalin_LRR"/>
</dbReference>
<dbReference type="AlphaFoldDB" id="A0AA86NGJ1"/>
<dbReference type="Proteomes" id="UP001642409">
    <property type="component" value="Unassembled WGS sequence"/>
</dbReference>
<dbReference type="PANTHER" id="PTHR46652:SF3">
    <property type="entry name" value="LEUCINE-RICH REPEAT-CONTAINING PROTEIN 9"/>
    <property type="match status" value="1"/>
</dbReference>
<accession>A0AA86NGJ1</accession>
<reference evidence="3" key="1">
    <citation type="submission" date="2023-06" db="EMBL/GenBank/DDBJ databases">
        <authorList>
            <person name="Kurt Z."/>
        </authorList>
    </citation>
    <scope>NUCLEOTIDE SEQUENCE</scope>
</reference>
<evidence type="ECO:0000313" key="3">
    <source>
        <dbReference type="EMBL" id="CAI9919250.1"/>
    </source>
</evidence>
<dbReference type="SUPFAM" id="SSF52058">
    <property type="entry name" value="L domain-like"/>
    <property type="match status" value="1"/>
</dbReference>
<evidence type="ECO:0000256" key="1">
    <source>
        <dbReference type="ARBA" id="ARBA00022614"/>
    </source>
</evidence>
<keyword evidence="1" id="KW-0433">Leucine-rich repeat</keyword>
<dbReference type="EMBL" id="CATOUU010000171">
    <property type="protein sequence ID" value="CAI9919250.1"/>
    <property type="molecule type" value="Genomic_DNA"/>
</dbReference>
<organism evidence="3">
    <name type="scientific">Hexamita inflata</name>
    <dbReference type="NCBI Taxonomy" id="28002"/>
    <lineage>
        <taxon>Eukaryota</taxon>
        <taxon>Metamonada</taxon>
        <taxon>Diplomonadida</taxon>
        <taxon>Hexamitidae</taxon>
        <taxon>Hexamitinae</taxon>
        <taxon>Hexamita</taxon>
    </lineage>
</organism>